<evidence type="ECO:0000256" key="6">
    <source>
        <dbReference type="ARBA" id="ARBA00022833"/>
    </source>
</evidence>
<keyword evidence="4" id="KW-0677">Repeat</keyword>
<dbReference type="InterPro" id="IPR013087">
    <property type="entry name" value="Znf_C2H2_type"/>
</dbReference>
<dbReference type="GO" id="GO:0008270">
    <property type="term" value="F:zinc ion binding"/>
    <property type="evidence" value="ECO:0007669"/>
    <property type="project" value="UniProtKB-KW"/>
</dbReference>
<dbReference type="GO" id="GO:0000978">
    <property type="term" value="F:RNA polymerase II cis-regulatory region sequence-specific DNA binding"/>
    <property type="evidence" value="ECO:0007669"/>
    <property type="project" value="TreeGrafter"/>
</dbReference>
<evidence type="ECO:0000256" key="5">
    <source>
        <dbReference type="ARBA" id="ARBA00022771"/>
    </source>
</evidence>
<keyword evidence="5 11" id="KW-0863">Zinc-finger</keyword>
<dbReference type="PROSITE" id="PS00028">
    <property type="entry name" value="ZINC_FINGER_C2H2_1"/>
    <property type="match status" value="1"/>
</dbReference>
<evidence type="ECO:0000256" key="9">
    <source>
        <dbReference type="ARBA" id="ARBA00023163"/>
    </source>
</evidence>
<dbReference type="Gene3D" id="3.30.160.60">
    <property type="entry name" value="Classic Zinc Finger"/>
    <property type="match status" value="2"/>
</dbReference>
<dbReference type="Proteomes" id="UP001497482">
    <property type="component" value="Chromosome 14"/>
</dbReference>
<dbReference type="SMART" id="SM00355">
    <property type="entry name" value="ZnF_C2H2"/>
    <property type="match status" value="2"/>
</dbReference>
<keyword evidence="9" id="KW-0804">Transcription</keyword>
<evidence type="ECO:0000256" key="12">
    <source>
        <dbReference type="SAM" id="Coils"/>
    </source>
</evidence>
<evidence type="ECO:0000313" key="16">
    <source>
        <dbReference type="Proteomes" id="UP001497482"/>
    </source>
</evidence>
<dbReference type="PROSITE" id="PS50157">
    <property type="entry name" value="ZINC_FINGER_C2H2_2"/>
    <property type="match status" value="2"/>
</dbReference>
<feature type="coiled-coil region" evidence="12">
    <location>
        <begin position="76"/>
        <end position="103"/>
    </location>
</feature>
<accession>A0AAV2JS83</accession>
<feature type="domain" description="C2H2-type" evidence="14">
    <location>
        <begin position="238"/>
        <end position="265"/>
    </location>
</feature>
<gene>
    <name evidence="15" type="ORF">KC01_LOCUS10192</name>
</gene>
<evidence type="ECO:0000256" key="4">
    <source>
        <dbReference type="ARBA" id="ARBA00022737"/>
    </source>
</evidence>
<evidence type="ECO:0000256" key="2">
    <source>
        <dbReference type="ARBA" id="ARBA00006991"/>
    </source>
</evidence>
<keyword evidence="12" id="KW-0175">Coiled coil</keyword>
<keyword evidence="10" id="KW-0539">Nucleus</keyword>
<keyword evidence="7" id="KW-0805">Transcription regulation</keyword>
<dbReference type="GO" id="GO:0005634">
    <property type="term" value="C:nucleus"/>
    <property type="evidence" value="ECO:0007669"/>
    <property type="project" value="UniProtKB-SubCell"/>
</dbReference>
<dbReference type="FunFam" id="3.30.160.60:FF:001498">
    <property type="entry name" value="Zinc finger protein 404"/>
    <property type="match status" value="1"/>
</dbReference>
<name>A0AAV2JS83_KNICA</name>
<evidence type="ECO:0000313" key="15">
    <source>
        <dbReference type="EMBL" id="CAL1579098.1"/>
    </source>
</evidence>
<evidence type="ECO:0000256" key="10">
    <source>
        <dbReference type="ARBA" id="ARBA00023242"/>
    </source>
</evidence>
<feature type="compositionally biased region" description="Polar residues" evidence="13">
    <location>
        <begin position="170"/>
        <end position="190"/>
    </location>
</feature>
<evidence type="ECO:0000256" key="8">
    <source>
        <dbReference type="ARBA" id="ARBA00023125"/>
    </source>
</evidence>
<feature type="region of interest" description="Disordered" evidence="13">
    <location>
        <begin position="170"/>
        <end position="193"/>
    </location>
</feature>
<dbReference type="AlphaFoldDB" id="A0AAV2JS83"/>
<evidence type="ECO:0000256" key="3">
    <source>
        <dbReference type="ARBA" id="ARBA00022723"/>
    </source>
</evidence>
<dbReference type="SUPFAM" id="SSF57667">
    <property type="entry name" value="beta-beta-alpha zinc fingers"/>
    <property type="match status" value="1"/>
</dbReference>
<evidence type="ECO:0000256" key="7">
    <source>
        <dbReference type="ARBA" id="ARBA00023015"/>
    </source>
</evidence>
<dbReference type="InterPro" id="IPR036236">
    <property type="entry name" value="Znf_C2H2_sf"/>
</dbReference>
<evidence type="ECO:0000256" key="11">
    <source>
        <dbReference type="PROSITE-ProRule" id="PRU00042"/>
    </source>
</evidence>
<dbReference type="PANTHER" id="PTHR23235">
    <property type="entry name" value="KRUEPPEL-LIKE TRANSCRIPTION FACTOR"/>
    <property type="match status" value="1"/>
</dbReference>
<comment type="similarity">
    <text evidence="2">Belongs to the krueppel C2H2-type zinc-finger protein family.</text>
</comment>
<sequence>MSFPGTLSSQLTAVMEALLKAVVAQVTAVVEDRVVELRLQLRDRDRELMGKQRHIELRDREILEKQRDIELRDREILQLRAVVEELRAREEEEEEAVIAVEERAEEAQSCSQVWTKEEEEEEDDTDSECVMKWEPNDFLISPSILPAHLSASADVTASTSTNTAAEAFCSNDTSSTEPTHTFSSPETQDFANPGRGTKELFPSTSSSSGYRCDQCGKTFTGKKRLITHQTVHTGARPYGCPKCGQRFTRSDSLVRHLKLDSCCKVTSLFLDKTQYFGP</sequence>
<proteinExistence type="inferred from homology"/>
<organism evidence="15 16">
    <name type="scientific">Knipowitschia caucasica</name>
    <name type="common">Caucasian dwarf goby</name>
    <name type="synonym">Pomatoschistus caucasicus</name>
    <dbReference type="NCBI Taxonomy" id="637954"/>
    <lineage>
        <taxon>Eukaryota</taxon>
        <taxon>Metazoa</taxon>
        <taxon>Chordata</taxon>
        <taxon>Craniata</taxon>
        <taxon>Vertebrata</taxon>
        <taxon>Euteleostomi</taxon>
        <taxon>Actinopterygii</taxon>
        <taxon>Neopterygii</taxon>
        <taxon>Teleostei</taxon>
        <taxon>Neoteleostei</taxon>
        <taxon>Acanthomorphata</taxon>
        <taxon>Gobiaria</taxon>
        <taxon>Gobiiformes</taxon>
        <taxon>Gobioidei</taxon>
        <taxon>Gobiidae</taxon>
        <taxon>Gobiinae</taxon>
        <taxon>Knipowitschia</taxon>
    </lineage>
</organism>
<dbReference type="PANTHER" id="PTHR23235:SF142">
    <property type="entry name" value="ZINC FINGER PROTEIN 384"/>
    <property type="match status" value="1"/>
</dbReference>
<comment type="subcellular location">
    <subcellularLocation>
        <location evidence="1">Nucleus</location>
    </subcellularLocation>
</comment>
<dbReference type="FunFam" id="3.30.160.60:FF:000185">
    <property type="entry name" value="zinc finger protein 319"/>
    <property type="match status" value="1"/>
</dbReference>
<protein>
    <recommendedName>
        <fullName evidence="14">C2H2-type domain-containing protein</fullName>
    </recommendedName>
</protein>
<keyword evidence="8" id="KW-0238">DNA-binding</keyword>
<keyword evidence="3" id="KW-0479">Metal-binding</keyword>
<evidence type="ECO:0000256" key="13">
    <source>
        <dbReference type="SAM" id="MobiDB-lite"/>
    </source>
</evidence>
<evidence type="ECO:0000259" key="14">
    <source>
        <dbReference type="PROSITE" id="PS50157"/>
    </source>
</evidence>
<dbReference type="Pfam" id="PF00096">
    <property type="entry name" value="zf-C2H2"/>
    <property type="match status" value="2"/>
</dbReference>
<evidence type="ECO:0000256" key="1">
    <source>
        <dbReference type="ARBA" id="ARBA00004123"/>
    </source>
</evidence>
<feature type="domain" description="C2H2-type" evidence="14">
    <location>
        <begin position="210"/>
        <end position="237"/>
    </location>
</feature>
<keyword evidence="16" id="KW-1185">Reference proteome</keyword>
<dbReference type="EMBL" id="OZ035836">
    <property type="protein sequence ID" value="CAL1579098.1"/>
    <property type="molecule type" value="Genomic_DNA"/>
</dbReference>
<keyword evidence="6" id="KW-0862">Zinc</keyword>
<reference evidence="15 16" key="1">
    <citation type="submission" date="2024-04" db="EMBL/GenBank/DDBJ databases">
        <authorList>
            <person name="Waldvogel A.-M."/>
            <person name="Schoenle A."/>
        </authorList>
    </citation>
    <scope>NUCLEOTIDE SEQUENCE [LARGE SCALE GENOMIC DNA]</scope>
</reference>
<dbReference type="GO" id="GO:0000981">
    <property type="term" value="F:DNA-binding transcription factor activity, RNA polymerase II-specific"/>
    <property type="evidence" value="ECO:0007669"/>
    <property type="project" value="TreeGrafter"/>
</dbReference>